<gene>
    <name evidence="1" type="ORF">AVJ23_17320</name>
</gene>
<proteinExistence type="predicted"/>
<dbReference type="AlphaFoldDB" id="A0A0W7WFV6"/>
<protein>
    <submittedName>
        <fullName evidence="1">Uncharacterized protein</fullName>
    </submittedName>
</protein>
<dbReference type="EMBL" id="LPXO01000013">
    <property type="protein sequence ID" value="KUF09407.1"/>
    <property type="molecule type" value="Genomic_DNA"/>
</dbReference>
<keyword evidence="2" id="KW-1185">Reference proteome</keyword>
<evidence type="ECO:0000313" key="1">
    <source>
        <dbReference type="EMBL" id="KUF09407.1"/>
    </source>
</evidence>
<accession>A0A0W7WFV6</accession>
<comment type="caution">
    <text evidence="1">The sequence shown here is derived from an EMBL/GenBank/DDBJ whole genome shotgun (WGS) entry which is preliminary data.</text>
</comment>
<name>A0A0W7WFV6_9RHOB</name>
<sequence length="79" mass="8491">MGLAPLRLGLLTVPAPKIAGQIYDSLKVFVLIGVFTSKLANKLNIIEEGSALMIGCIHYLSEVISPACIDVFVSNLFDK</sequence>
<reference evidence="1 2" key="1">
    <citation type="submission" date="2015-12" db="EMBL/GenBank/DDBJ databases">
        <authorList>
            <person name="Shamseldin A."/>
            <person name="Moawad H."/>
            <person name="Abd El-Rahim W.M."/>
            <person name="Sadowsky M.J."/>
        </authorList>
    </citation>
    <scope>NUCLEOTIDE SEQUENCE [LARGE SCALE GENOMIC DNA]</scope>
    <source>
        <strain evidence="1 2">SJ5A-1</strain>
    </source>
</reference>
<organism evidence="1 2">
    <name type="scientific">Pseudoponticoccus marisrubri</name>
    <dbReference type="NCBI Taxonomy" id="1685382"/>
    <lineage>
        <taxon>Bacteria</taxon>
        <taxon>Pseudomonadati</taxon>
        <taxon>Pseudomonadota</taxon>
        <taxon>Alphaproteobacteria</taxon>
        <taxon>Rhodobacterales</taxon>
        <taxon>Roseobacteraceae</taxon>
        <taxon>Pseudoponticoccus</taxon>
    </lineage>
</organism>
<evidence type="ECO:0000313" key="2">
    <source>
        <dbReference type="Proteomes" id="UP000054396"/>
    </source>
</evidence>
<dbReference type="Proteomes" id="UP000054396">
    <property type="component" value="Unassembled WGS sequence"/>
</dbReference>